<feature type="transmembrane region" description="Helical" evidence="12">
    <location>
        <begin position="24"/>
        <end position="44"/>
    </location>
</feature>
<dbReference type="InterPro" id="IPR013783">
    <property type="entry name" value="Ig-like_fold"/>
</dbReference>
<evidence type="ECO:0000256" key="8">
    <source>
        <dbReference type="ARBA" id="ARBA00022989"/>
    </source>
</evidence>
<dbReference type="Gene3D" id="2.60.40.10">
    <property type="entry name" value="Immunoglobulins"/>
    <property type="match status" value="1"/>
</dbReference>
<keyword evidence="15" id="KW-1185">Reference proteome</keyword>
<evidence type="ECO:0000313" key="15">
    <source>
        <dbReference type="Proteomes" id="UP001501337"/>
    </source>
</evidence>
<keyword evidence="3" id="KW-1003">Cell membrane</keyword>
<dbReference type="InterPro" id="IPR035906">
    <property type="entry name" value="MetI-like_sf"/>
</dbReference>
<dbReference type="Gene3D" id="1.10.3720.10">
    <property type="entry name" value="MetI-like"/>
    <property type="match status" value="1"/>
</dbReference>
<evidence type="ECO:0000256" key="7">
    <source>
        <dbReference type="ARBA" id="ARBA00022927"/>
    </source>
</evidence>
<keyword evidence="6" id="KW-0571">Peptide transport</keyword>
<dbReference type="Pfam" id="PF12911">
    <property type="entry name" value="OppC_N"/>
    <property type="match status" value="1"/>
</dbReference>
<dbReference type="EMBL" id="BAABBO010000007">
    <property type="protein sequence ID" value="GAA3957542.1"/>
    <property type="molecule type" value="Genomic_DNA"/>
</dbReference>
<accession>A0ABP7P0B9</accession>
<feature type="transmembrane region" description="Helical" evidence="12">
    <location>
        <begin position="288"/>
        <end position="308"/>
    </location>
</feature>
<keyword evidence="4" id="KW-0997">Cell inner membrane</keyword>
<evidence type="ECO:0000259" key="13">
    <source>
        <dbReference type="PROSITE" id="PS50928"/>
    </source>
</evidence>
<evidence type="ECO:0000256" key="5">
    <source>
        <dbReference type="ARBA" id="ARBA00022692"/>
    </source>
</evidence>
<feature type="transmembrane region" description="Helical" evidence="12">
    <location>
        <begin position="255"/>
        <end position="276"/>
    </location>
</feature>
<gene>
    <name evidence="14" type="ORF">GCM10022278_15080</name>
</gene>
<feature type="transmembrane region" description="Helical" evidence="12">
    <location>
        <begin position="396"/>
        <end position="415"/>
    </location>
</feature>
<comment type="similarity">
    <text evidence="10">Belongs to the binding-protein-dependent transport system permease family. OppBC subfamily.</text>
</comment>
<evidence type="ECO:0000256" key="10">
    <source>
        <dbReference type="ARBA" id="ARBA00024202"/>
    </source>
</evidence>
<sequence>MANAADHRYWATVWRRLKADRKAIACLVMLVGLILAVVAGPSLWSINPEAQFLNQIASSPIGSRTAIVVDANELWTGPDKTPEAGASTARLSVIEANTEFVRLSWRQDTSAKGYQLYRWSEGMNAASLGMPVAVLEAGDSWYEDRLNLRPERYEYTLLAVDELGTERYRQQIRVTPVLAMSEFDAELASIAEGETTIELPAHPLGTDHLGRDMLARLLEGGQVSLFIGIFAPLMYMLFGLAYGATSALIGGRVDAIMMSIVDFVIALPFLLFMILFRVALGTEPGESGIAALVIALIALGWPSPARLVRGEILRLREMPYIEAARLMGAGQRYLILRHLIPNVMGSVLVSFTFAIPSAIFTEAFLSFIGMGVVPPAPSWGSMCNDGISRLLTNPHMMLFPALAISITVLLFNLLGDALRDAMAIRRGAD</sequence>
<evidence type="ECO:0000256" key="6">
    <source>
        <dbReference type="ARBA" id="ARBA00022856"/>
    </source>
</evidence>
<name>A0ABP7P0B9_9GAMM</name>
<dbReference type="SUPFAM" id="SSF161098">
    <property type="entry name" value="MetI-like"/>
    <property type="match status" value="1"/>
</dbReference>
<protein>
    <recommendedName>
        <fullName evidence="11">Oligopeptide transport system permease protein OppC</fullName>
    </recommendedName>
</protein>
<reference evidence="15" key="1">
    <citation type="journal article" date="2019" name="Int. J. Syst. Evol. Microbiol.">
        <title>The Global Catalogue of Microorganisms (GCM) 10K type strain sequencing project: providing services to taxonomists for standard genome sequencing and annotation.</title>
        <authorList>
            <consortium name="The Broad Institute Genomics Platform"/>
            <consortium name="The Broad Institute Genome Sequencing Center for Infectious Disease"/>
            <person name="Wu L."/>
            <person name="Ma J."/>
        </authorList>
    </citation>
    <scope>NUCLEOTIDE SEQUENCE [LARGE SCALE GENOMIC DNA]</scope>
    <source>
        <strain evidence="15">JCM 17555</strain>
    </source>
</reference>
<evidence type="ECO:0000256" key="9">
    <source>
        <dbReference type="ARBA" id="ARBA00023136"/>
    </source>
</evidence>
<evidence type="ECO:0000256" key="1">
    <source>
        <dbReference type="ARBA" id="ARBA00004429"/>
    </source>
</evidence>
<dbReference type="CDD" id="cd06261">
    <property type="entry name" value="TM_PBP2"/>
    <property type="match status" value="1"/>
</dbReference>
<comment type="subcellular location">
    <subcellularLocation>
        <location evidence="1">Cell inner membrane</location>
        <topology evidence="1">Multi-pass membrane protein</topology>
    </subcellularLocation>
    <subcellularLocation>
        <location evidence="12">Cell membrane</location>
        <topology evidence="12">Multi-pass membrane protein</topology>
    </subcellularLocation>
</comment>
<dbReference type="Proteomes" id="UP001501337">
    <property type="component" value="Unassembled WGS sequence"/>
</dbReference>
<feature type="domain" description="ABC transmembrane type-1" evidence="13">
    <location>
        <begin position="221"/>
        <end position="415"/>
    </location>
</feature>
<dbReference type="RefSeq" id="WP_344804914.1">
    <property type="nucleotide sequence ID" value="NZ_BAABBO010000007.1"/>
</dbReference>
<dbReference type="Pfam" id="PF00528">
    <property type="entry name" value="BPD_transp_1"/>
    <property type="match status" value="1"/>
</dbReference>
<dbReference type="InterPro" id="IPR050366">
    <property type="entry name" value="BP-dependent_transpt_permease"/>
</dbReference>
<evidence type="ECO:0000256" key="12">
    <source>
        <dbReference type="RuleBase" id="RU363032"/>
    </source>
</evidence>
<dbReference type="PROSITE" id="PS50928">
    <property type="entry name" value="ABC_TM1"/>
    <property type="match status" value="1"/>
</dbReference>
<feature type="transmembrane region" description="Helical" evidence="12">
    <location>
        <begin position="223"/>
        <end position="243"/>
    </location>
</feature>
<dbReference type="PANTHER" id="PTHR43386:SF2">
    <property type="entry name" value="OLIGOPEPTIDE TRANSPORT SYSTEM PERMEASE PROTEIN OPPC"/>
    <property type="match status" value="1"/>
</dbReference>
<keyword evidence="7" id="KW-0653">Protein transport</keyword>
<evidence type="ECO:0000256" key="2">
    <source>
        <dbReference type="ARBA" id="ARBA00022448"/>
    </source>
</evidence>
<evidence type="ECO:0000256" key="4">
    <source>
        <dbReference type="ARBA" id="ARBA00022519"/>
    </source>
</evidence>
<dbReference type="PANTHER" id="PTHR43386">
    <property type="entry name" value="OLIGOPEPTIDE TRANSPORT SYSTEM PERMEASE PROTEIN APPC"/>
    <property type="match status" value="1"/>
</dbReference>
<comment type="caution">
    <text evidence="14">The sequence shown here is derived from an EMBL/GenBank/DDBJ whole genome shotgun (WGS) entry which is preliminary data.</text>
</comment>
<evidence type="ECO:0000256" key="11">
    <source>
        <dbReference type="ARBA" id="ARBA00072251"/>
    </source>
</evidence>
<dbReference type="InterPro" id="IPR000515">
    <property type="entry name" value="MetI-like"/>
</dbReference>
<proteinExistence type="inferred from homology"/>
<evidence type="ECO:0000313" key="14">
    <source>
        <dbReference type="EMBL" id="GAA3957542.1"/>
    </source>
</evidence>
<keyword evidence="8 12" id="KW-1133">Transmembrane helix</keyword>
<organism evidence="14 15">
    <name type="scientific">Allohahella marinimesophila</name>
    <dbReference type="NCBI Taxonomy" id="1054972"/>
    <lineage>
        <taxon>Bacteria</taxon>
        <taxon>Pseudomonadati</taxon>
        <taxon>Pseudomonadota</taxon>
        <taxon>Gammaproteobacteria</taxon>
        <taxon>Oceanospirillales</taxon>
        <taxon>Hahellaceae</taxon>
        <taxon>Allohahella</taxon>
    </lineage>
</organism>
<keyword evidence="2 12" id="KW-0813">Transport</keyword>
<keyword evidence="9 12" id="KW-0472">Membrane</keyword>
<evidence type="ECO:0000256" key="3">
    <source>
        <dbReference type="ARBA" id="ARBA00022475"/>
    </source>
</evidence>
<dbReference type="InterPro" id="IPR025966">
    <property type="entry name" value="OppC_N"/>
</dbReference>
<keyword evidence="5 12" id="KW-0812">Transmembrane</keyword>
<feature type="transmembrane region" description="Helical" evidence="12">
    <location>
        <begin position="347"/>
        <end position="376"/>
    </location>
</feature>